<evidence type="ECO:0000256" key="1">
    <source>
        <dbReference type="ARBA" id="ARBA00004571"/>
    </source>
</evidence>
<feature type="signal peptide" evidence="8">
    <location>
        <begin position="1"/>
        <end position="27"/>
    </location>
</feature>
<dbReference type="InterPro" id="IPR008969">
    <property type="entry name" value="CarboxyPept-like_regulatory"/>
</dbReference>
<evidence type="ECO:0000256" key="4">
    <source>
        <dbReference type="ARBA" id="ARBA00022692"/>
    </source>
</evidence>
<dbReference type="Gene3D" id="2.170.130.10">
    <property type="entry name" value="TonB-dependent receptor, plug domain"/>
    <property type="match status" value="1"/>
</dbReference>
<dbReference type="SUPFAM" id="SSF49464">
    <property type="entry name" value="Carboxypeptidase regulatory domain-like"/>
    <property type="match status" value="1"/>
</dbReference>
<dbReference type="Proteomes" id="UP000292884">
    <property type="component" value="Unassembled WGS sequence"/>
</dbReference>
<evidence type="ECO:0000256" key="8">
    <source>
        <dbReference type="SAM" id="SignalP"/>
    </source>
</evidence>
<keyword evidence="5 7" id="KW-0472">Membrane</keyword>
<dbReference type="Pfam" id="PF07715">
    <property type="entry name" value="Plug"/>
    <property type="match status" value="1"/>
</dbReference>
<evidence type="ECO:0000256" key="2">
    <source>
        <dbReference type="ARBA" id="ARBA00022448"/>
    </source>
</evidence>
<dbReference type="OrthoDB" id="830178at2"/>
<dbReference type="Gene3D" id="2.60.40.1120">
    <property type="entry name" value="Carboxypeptidase-like, regulatory domain"/>
    <property type="match status" value="1"/>
</dbReference>
<reference evidence="10 11" key="1">
    <citation type="submission" date="2019-02" db="EMBL/GenBank/DDBJ databases">
        <title>Pedobacter sp. RP-1-13 sp. nov., isolated from Arctic soil.</title>
        <authorList>
            <person name="Dahal R.H."/>
        </authorList>
    </citation>
    <scope>NUCLEOTIDE SEQUENCE [LARGE SCALE GENOMIC DNA]</scope>
    <source>
        <strain evidence="10 11">RP-1-13</strain>
    </source>
</reference>
<dbReference type="NCBIfam" id="TIGR04056">
    <property type="entry name" value="OMP_RagA_SusC"/>
    <property type="match status" value="1"/>
</dbReference>
<dbReference type="InterPro" id="IPR036942">
    <property type="entry name" value="Beta-barrel_TonB_sf"/>
</dbReference>
<dbReference type="SUPFAM" id="SSF56935">
    <property type="entry name" value="Porins"/>
    <property type="match status" value="1"/>
</dbReference>
<evidence type="ECO:0000256" key="6">
    <source>
        <dbReference type="ARBA" id="ARBA00023237"/>
    </source>
</evidence>
<evidence type="ECO:0000256" key="3">
    <source>
        <dbReference type="ARBA" id="ARBA00022452"/>
    </source>
</evidence>
<name>A0A4R0MLS0_9SPHI</name>
<dbReference type="Pfam" id="PF13715">
    <property type="entry name" value="CarbopepD_reg_2"/>
    <property type="match status" value="1"/>
</dbReference>
<proteinExistence type="inferred from homology"/>
<dbReference type="RefSeq" id="WP_131555492.1">
    <property type="nucleotide sequence ID" value="NZ_SJSK01000007.1"/>
</dbReference>
<dbReference type="AlphaFoldDB" id="A0A4R0MLS0"/>
<feature type="domain" description="TonB-dependent receptor plug" evidence="9">
    <location>
        <begin position="126"/>
        <end position="244"/>
    </location>
</feature>
<dbReference type="InterPro" id="IPR039426">
    <property type="entry name" value="TonB-dep_rcpt-like"/>
</dbReference>
<evidence type="ECO:0000313" key="11">
    <source>
        <dbReference type="Proteomes" id="UP000292884"/>
    </source>
</evidence>
<accession>A0A4R0MLS0</accession>
<dbReference type="Gene3D" id="2.40.170.20">
    <property type="entry name" value="TonB-dependent receptor, beta-barrel domain"/>
    <property type="match status" value="1"/>
</dbReference>
<comment type="subcellular location">
    <subcellularLocation>
        <location evidence="1 7">Cell outer membrane</location>
        <topology evidence="1 7">Multi-pass membrane protein</topology>
    </subcellularLocation>
</comment>
<evidence type="ECO:0000256" key="5">
    <source>
        <dbReference type="ARBA" id="ARBA00023136"/>
    </source>
</evidence>
<comment type="caution">
    <text evidence="10">The sequence shown here is derived from an EMBL/GenBank/DDBJ whole genome shotgun (WGS) entry which is preliminary data.</text>
</comment>
<keyword evidence="3 7" id="KW-1134">Transmembrane beta strand</keyword>
<protein>
    <submittedName>
        <fullName evidence="10">SusC/RagA family TonB-linked outer membrane protein</fullName>
    </submittedName>
</protein>
<evidence type="ECO:0000259" key="9">
    <source>
        <dbReference type="Pfam" id="PF07715"/>
    </source>
</evidence>
<sequence>MYIDIKTVFNKCLCCLLFLAIALTTKAQEIIKKQVNGVITEASTGKPLPGINVNVNGFSATLTDEKGNFQISIPSNNSVLVISGQGYQTKEEALKGRNTVKVALYEESYTSQYDVSVLPFGTTLKNRTPYAVSSLSTNGSWNRTNETPDSYLQGQMAGLEAQRRSGTPDIGADLYLRGYNSLYAANQPLVVVDGVIYDYNSYGSSVISGHQTNHLANIDIKDIDNITLIKDGSFTYGTRGANGVLLITTGRAKDEATRLDFAAYGGINTKASQLPVMKADNYRIFLSELLKTKPGTTDVMIQAEPYMNDSPNPDYYNYHQNTNWQDQVMGNSISQNYYMKVTGGDDIATYSLSLGYLNNEGITKNTDLTRYQTRFNANFNLTSKLTAQANLAFTRSEQNLRDQGQAYTTNPLYLALVKAPFLGPNEVSDQGIASPNFSDTDIFGVSNPAVAIEKIQALNRAYRFAGSLGFKYAISKAFKANATIGITYDKIRENYFRPEKGILNVQLPTAVGYNKVAAGVERLFAINTDTWLSYTHNLNSVSKIDANLGFRYQSSSAELDNGTSYNTASDDFVTLGSTQNTLRIVGGALGKWNWLNAYFNVNYEANNKYFLSFNIASDASSRFGKDIKGVPSINGIKMSLMPSIAGSWLISSEDFMNDNHIVDLLKLRASYGLTGNDDIGNYSAKSYYVSQNFLGRQGLVRGNIGNTSLKWETNTKLNFGIDAAFLKERLNVSLDVYQNKISDLLIYEPLNTATGFNYALSNAGDMNNKGFELALSGRLINKSNLKWDMGLTYAMNKNKITSLGSNSNLITNYSGATIITQIGKAANLFYGYQTNGVYASNTAATNSGLLNKTTDGAFNPYQGGDMKFVDQNGDHIIDEKDRVEIGNPNPDFTGSYSNKVSYKRWTLNALFTFSYGNDIYNGTRSMLENMAGFNNQTLATINRWKTDGQITETPRAAWGDPSGNARFSDRWIEDGSYFKLRSLAISYDVPLKVKFLRSATIYATANNLFTMTKYLGYDPEFSAGTSIFARGVDTGLEPSTRSMQLGVRIGL</sequence>
<keyword evidence="2 7" id="KW-0813">Transport</keyword>
<feature type="chain" id="PRO_5020528569" evidence="8">
    <location>
        <begin position="28"/>
        <end position="1051"/>
    </location>
</feature>
<organism evidence="10 11">
    <name type="scientific">Pedobacter frigiditerrae</name>
    <dbReference type="NCBI Taxonomy" id="2530452"/>
    <lineage>
        <taxon>Bacteria</taxon>
        <taxon>Pseudomonadati</taxon>
        <taxon>Bacteroidota</taxon>
        <taxon>Sphingobacteriia</taxon>
        <taxon>Sphingobacteriales</taxon>
        <taxon>Sphingobacteriaceae</taxon>
        <taxon>Pedobacter</taxon>
    </lineage>
</organism>
<dbReference type="GO" id="GO:0009279">
    <property type="term" value="C:cell outer membrane"/>
    <property type="evidence" value="ECO:0007669"/>
    <property type="project" value="UniProtKB-SubCell"/>
</dbReference>
<dbReference type="EMBL" id="SJSK01000007">
    <property type="protein sequence ID" value="TCC87377.1"/>
    <property type="molecule type" value="Genomic_DNA"/>
</dbReference>
<evidence type="ECO:0000256" key="7">
    <source>
        <dbReference type="PROSITE-ProRule" id="PRU01360"/>
    </source>
</evidence>
<keyword evidence="8" id="KW-0732">Signal</keyword>
<gene>
    <name evidence="10" type="ORF">EZ428_22020</name>
</gene>
<comment type="similarity">
    <text evidence="7">Belongs to the TonB-dependent receptor family.</text>
</comment>
<keyword evidence="4 7" id="KW-0812">Transmembrane</keyword>
<dbReference type="InterPro" id="IPR012910">
    <property type="entry name" value="Plug_dom"/>
</dbReference>
<dbReference type="InterPro" id="IPR023996">
    <property type="entry name" value="TonB-dep_OMP_SusC/RagA"/>
</dbReference>
<dbReference type="InterPro" id="IPR037066">
    <property type="entry name" value="Plug_dom_sf"/>
</dbReference>
<keyword evidence="6 7" id="KW-0998">Cell outer membrane</keyword>
<evidence type="ECO:0000313" key="10">
    <source>
        <dbReference type="EMBL" id="TCC87377.1"/>
    </source>
</evidence>
<dbReference type="PROSITE" id="PS52016">
    <property type="entry name" value="TONB_DEPENDENT_REC_3"/>
    <property type="match status" value="1"/>
</dbReference>
<keyword evidence="11" id="KW-1185">Reference proteome</keyword>